<dbReference type="EMBL" id="CM017632">
    <property type="protein sequence ID" value="TYH48494.1"/>
    <property type="molecule type" value="Genomic_DNA"/>
</dbReference>
<dbReference type="AlphaFoldDB" id="A0A5D2J1P7"/>
<evidence type="ECO:0000313" key="10">
    <source>
        <dbReference type="EMBL" id="TYH48494.1"/>
    </source>
</evidence>
<keyword evidence="3" id="KW-0547">Nucleotide-binding</keyword>
<evidence type="ECO:0000256" key="6">
    <source>
        <dbReference type="ARBA" id="ARBA00023136"/>
    </source>
</evidence>
<evidence type="ECO:0000259" key="9">
    <source>
        <dbReference type="PROSITE" id="PS50929"/>
    </source>
</evidence>
<feature type="transmembrane region" description="Helical" evidence="7">
    <location>
        <begin position="440"/>
        <end position="465"/>
    </location>
</feature>
<dbReference type="GO" id="GO:0140359">
    <property type="term" value="F:ABC-type transporter activity"/>
    <property type="evidence" value="ECO:0007669"/>
    <property type="project" value="InterPro"/>
</dbReference>
<keyword evidence="5 7" id="KW-1133">Transmembrane helix</keyword>
<dbReference type="Pfam" id="PF00664">
    <property type="entry name" value="ABC_membrane"/>
    <property type="match status" value="2"/>
</dbReference>
<dbReference type="PROSITE" id="PS50929">
    <property type="entry name" value="ABC_TM1F"/>
    <property type="match status" value="2"/>
</dbReference>
<accession>A0A5D2J1P7</accession>
<evidence type="ECO:0000313" key="11">
    <source>
        <dbReference type="Proteomes" id="UP000322667"/>
    </source>
</evidence>
<evidence type="ECO:0000256" key="5">
    <source>
        <dbReference type="ARBA" id="ARBA00022989"/>
    </source>
</evidence>
<evidence type="ECO:0000256" key="3">
    <source>
        <dbReference type="ARBA" id="ARBA00022741"/>
    </source>
</evidence>
<feature type="transmembrane region" description="Helical" evidence="7">
    <location>
        <begin position="510"/>
        <end position="527"/>
    </location>
</feature>
<keyword evidence="4" id="KW-0067">ATP-binding</keyword>
<name>A0A5D2J1P7_GOSTO</name>
<dbReference type="InterPro" id="IPR011527">
    <property type="entry name" value="ABC1_TM_dom"/>
</dbReference>
<evidence type="ECO:0000256" key="2">
    <source>
        <dbReference type="ARBA" id="ARBA00022692"/>
    </source>
</evidence>
<evidence type="ECO:0000256" key="4">
    <source>
        <dbReference type="ARBA" id="ARBA00022840"/>
    </source>
</evidence>
<sequence length="700" mass="76765">MSIGILFYVVGLGALPGLVPLLICGVLNVPFANVLQKCQSQFMVAQDERLRLTSEVLNNMKIIKLQSWEEKFKNMIETRLENEFKWLAKEQISKAYGTVLYWISPTIISSVIFLGCAYLGSAALNASTIFTVLATLRSMGEPITMIPGALSVMMQVKVSTERINAFLLGDELNSEEPLISKQSSDKSVVIQAGNFSWDTELTVATLRDVNLEMKKGQKIAVCGPVGAGKSSILHVMLGEIPKISGTVYVYGSIAYVSQTSWIQSGTIRDNILYGKPMDEERYKKAIKSCALDKDMITLLMDCVMAALRNKTVILVPHQVEFLSEIDTILVKVMDGGSITQIGSYTELLMSGTACQELVNAHRDAMTVVDPLSNENKGQQEDTDTLQGEEYNKCYSTQQKSEGEISALGLPGVQLTEEEEKGTGDFGWRPFLDYIVVSKGYLFLSLAILSQFGFVIFQAAATYWLAIAIQIPKISSGLLIGVYTGISTLSAVFVHLRSIYSAHLGLKASKAFFYGFINSIFKAPMLFFDSTPVGRILTRASSDLSILDFDLPLSIGFVAAGSIELVAAIGVIAFVTWEVLIVAILVMIAVTYIQLAAGPMLHCRPKFNILDEATASIDSATDAILQRIIRQEFSECTVITVAHRVPTVIDSDMVMVLSYGKLIEYDKPARLMGIESGFSKLVAEYWSSCRKGSSQAFSSYQ</sequence>
<keyword evidence="11" id="KW-1185">Reference proteome</keyword>
<protein>
    <recommendedName>
        <fullName evidence="12">ABC transmembrane type-1 domain-containing protein</fullName>
    </recommendedName>
</protein>
<dbReference type="GO" id="GO:0005524">
    <property type="term" value="F:ATP binding"/>
    <property type="evidence" value="ECO:0007669"/>
    <property type="project" value="UniProtKB-KW"/>
</dbReference>
<feature type="domain" description="ABC transmembrane type-1" evidence="9">
    <location>
        <begin position="1"/>
        <end position="155"/>
    </location>
</feature>
<feature type="transmembrane region" description="Helical" evidence="7">
    <location>
        <begin position="548"/>
        <end position="572"/>
    </location>
</feature>
<dbReference type="SUPFAM" id="SSF90123">
    <property type="entry name" value="ABC transporter transmembrane region"/>
    <property type="match status" value="2"/>
</dbReference>
<feature type="transmembrane region" description="Helical" evidence="7">
    <location>
        <begin position="99"/>
        <end position="120"/>
    </location>
</feature>
<reference evidence="10 11" key="1">
    <citation type="submission" date="2019-07" db="EMBL/GenBank/DDBJ databases">
        <title>WGS assembly of Gossypium tomentosum.</title>
        <authorList>
            <person name="Chen Z.J."/>
            <person name="Sreedasyam A."/>
            <person name="Ando A."/>
            <person name="Song Q."/>
            <person name="De L."/>
            <person name="Hulse-Kemp A."/>
            <person name="Ding M."/>
            <person name="Ye W."/>
            <person name="Kirkbride R."/>
            <person name="Jenkins J."/>
            <person name="Plott C."/>
            <person name="Lovell J."/>
            <person name="Lin Y.-M."/>
            <person name="Vaughn R."/>
            <person name="Liu B."/>
            <person name="Li W."/>
            <person name="Simpson S."/>
            <person name="Scheffler B."/>
            <person name="Saski C."/>
            <person name="Grover C."/>
            <person name="Hu G."/>
            <person name="Conover J."/>
            <person name="Carlson J."/>
            <person name="Shu S."/>
            <person name="Boston L."/>
            <person name="Williams M."/>
            <person name="Peterson D."/>
            <person name="Mcgee K."/>
            <person name="Jones D."/>
            <person name="Wendel J."/>
            <person name="Stelly D."/>
            <person name="Grimwood J."/>
            <person name="Schmutz J."/>
        </authorList>
    </citation>
    <scope>NUCLEOTIDE SEQUENCE [LARGE SCALE GENOMIC DNA]</scope>
    <source>
        <strain evidence="10">7179.01</strain>
    </source>
</reference>
<evidence type="ECO:0000256" key="1">
    <source>
        <dbReference type="ARBA" id="ARBA00022448"/>
    </source>
</evidence>
<evidence type="ECO:0000256" key="7">
    <source>
        <dbReference type="SAM" id="Phobius"/>
    </source>
</evidence>
<dbReference type="GO" id="GO:0016887">
    <property type="term" value="F:ATP hydrolysis activity"/>
    <property type="evidence" value="ECO:0007669"/>
    <property type="project" value="InterPro"/>
</dbReference>
<keyword evidence="1" id="KW-0813">Transport</keyword>
<feature type="domain" description="ABC transmembrane type-1" evidence="9">
    <location>
        <begin position="445"/>
        <end position="601"/>
    </location>
</feature>
<feature type="transmembrane region" description="Helical" evidence="7">
    <location>
        <begin position="477"/>
        <end position="498"/>
    </location>
</feature>
<dbReference type="GO" id="GO:0016020">
    <property type="term" value="C:membrane"/>
    <property type="evidence" value="ECO:0007669"/>
    <property type="project" value="InterPro"/>
</dbReference>
<keyword evidence="6 7" id="KW-0472">Membrane</keyword>
<dbReference type="Gene3D" id="3.40.50.300">
    <property type="entry name" value="P-loop containing nucleotide triphosphate hydrolases"/>
    <property type="match status" value="2"/>
</dbReference>
<keyword evidence="2 7" id="KW-0812">Transmembrane</keyword>
<proteinExistence type="predicted"/>
<dbReference type="PANTHER" id="PTHR24223:SF108">
    <property type="entry name" value="ABC TRANSPORTER C FAMILY MEMBER 8"/>
    <property type="match status" value="1"/>
</dbReference>
<feature type="transmembrane region" description="Helical" evidence="7">
    <location>
        <begin position="578"/>
        <end position="596"/>
    </location>
</feature>
<gene>
    <name evidence="10" type="ORF">ES332_D10G070600v1</name>
</gene>
<dbReference type="Proteomes" id="UP000322667">
    <property type="component" value="Chromosome D10"/>
</dbReference>
<dbReference type="Pfam" id="PF00005">
    <property type="entry name" value="ABC_tran"/>
    <property type="match status" value="1"/>
</dbReference>
<dbReference type="InterPro" id="IPR003439">
    <property type="entry name" value="ABC_transporter-like_ATP-bd"/>
</dbReference>
<dbReference type="SUPFAM" id="SSF52540">
    <property type="entry name" value="P-loop containing nucleoside triphosphate hydrolases"/>
    <property type="match status" value="2"/>
</dbReference>
<dbReference type="InterPro" id="IPR050173">
    <property type="entry name" value="ABC_transporter_C-like"/>
</dbReference>
<dbReference type="PANTHER" id="PTHR24223">
    <property type="entry name" value="ATP-BINDING CASSETTE SUB-FAMILY C"/>
    <property type="match status" value="1"/>
</dbReference>
<dbReference type="InterPro" id="IPR027417">
    <property type="entry name" value="P-loop_NTPase"/>
</dbReference>
<feature type="transmembrane region" description="Helical" evidence="7">
    <location>
        <begin position="6"/>
        <end position="27"/>
    </location>
</feature>
<dbReference type="Gene3D" id="1.20.1560.10">
    <property type="entry name" value="ABC transporter type 1, transmembrane domain"/>
    <property type="match status" value="2"/>
</dbReference>
<dbReference type="InterPro" id="IPR036640">
    <property type="entry name" value="ABC1_TM_sf"/>
</dbReference>
<dbReference type="PROSITE" id="PS50893">
    <property type="entry name" value="ABC_TRANSPORTER_2"/>
    <property type="match status" value="1"/>
</dbReference>
<organism evidence="10 11">
    <name type="scientific">Gossypium tomentosum</name>
    <name type="common">Hawaiian cotton</name>
    <name type="synonym">Gossypium sandvicense</name>
    <dbReference type="NCBI Taxonomy" id="34277"/>
    <lineage>
        <taxon>Eukaryota</taxon>
        <taxon>Viridiplantae</taxon>
        <taxon>Streptophyta</taxon>
        <taxon>Embryophyta</taxon>
        <taxon>Tracheophyta</taxon>
        <taxon>Spermatophyta</taxon>
        <taxon>Magnoliopsida</taxon>
        <taxon>eudicotyledons</taxon>
        <taxon>Gunneridae</taxon>
        <taxon>Pentapetalae</taxon>
        <taxon>rosids</taxon>
        <taxon>malvids</taxon>
        <taxon>Malvales</taxon>
        <taxon>Malvaceae</taxon>
        <taxon>Malvoideae</taxon>
        <taxon>Gossypium</taxon>
    </lineage>
</organism>
<feature type="domain" description="ABC transporter" evidence="8">
    <location>
        <begin position="190"/>
        <end position="401"/>
    </location>
</feature>
<evidence type="ECO:0000259" key="8">
    <source>
        <dbReference type="PROSITE" id="PS50893"/>
    </source>
</evidence>
<evidence type="ECO:0008006" key="12">
    <source>
        <dbReference type="Google" id="ProtNLM"/>
    </source>
</evidence>